<comment type="caution">
    <text evidence="2">The sequence shown here is derived from an EMBL/GenBank/DDBJ whole genome shotgun (WGS) entry which is preliminary data.</text>
</comment>
<sequence length="284" mass="30365">MAQQRATIRRFRPDDVVAAHRLSGEVSWPHRLTDWMLLAEVGRGFAAVSEGCLVGTAFWWPYGDAFGTIGMVIVSPRAQRQGLGRRLMDAALNDADGRTMQLNATEAGLPLYLGLGFEESGGLCQHQGHFDPSHLPTMPDDGSVLVEIDEAQLARITAVDEAAFGAPRHDLMAALLGAGRGVGLHRAGEMKGFAMRREAGRGTVIGPVHAASDEDAIRLVCALGSDVADFLRLDIQADVPAFGTFLESIGLPRVSAVTTMSRPPRAPLTASPWRNYGLVSQALG</sequence>
<keyword evidence="3" id="KW-1185">Reference proteome</keyword>
<dbReference type="SUPFAM" id="SSF55729">
    <property type="entry name" value="Acyl-CoA N-acyltransferases (Nat)"/>
    <property type="match status" value="1"/>
</dbReference>
<dbReference type="AlphaFoldDB" id="A0A931FR35"/>
<dbReference type="InterPro" id="IPR041496">
    <property type="entry name" value="YitH/HolE_GNAT"/>
</dbReference>
<name>A0A931FR35_9HYPH</name>
<dbReference type="PROSITE" id="PS51186">
    <property type="entry name" value="GNAT"/>
    <property type="match status" value="1"/>
</dbReference>
<proteinExistence type="predicted"/>
<dbReference type="Pfam" id="PF18014">
    <property type="entry name" value="Acetyltransf_18"/>
    <property type="match status" value="1"/>
</dbReference>
<dbReference type="InterPro" id="IPR016181">
    <property type="entry name" value="Acyl_CoA_acyltransferase"/>
</dbReference>
<dbReference type="InterPro" id="IPR000182">
    <property type="entry name" value="GNAT_dom"/>
</dbReference>
<dbReference type="GO" id="GO:0016747">
    <property type="term" value="F:acyltransferase activity, transferring groups other than amino-acyl groups"/>
    <property type="evidence" value="ECO:0007669"/>
    <property type="project" value="InterPro"/>
</dbReference>
<dbReference type="PANTHER" id="PTHR47237">
    <property type="entry name" value="SLL0310 PROTEIN"/>
    <property type="match status" value="1"/>
</dbReference>
<organism evidence="2 3">
    <name type="scientific">Microvirga alba</name>
    <dbReference type="NCBI Taxonomy" id="2791025"/>
    <lineage>
        <taxon>Bacteria</taxon>
        <taxon>Pseudomonadati</taxon>
        <taxon>Pseudomonadota</taxon>
        <taxon>Alphaproteobacteria</taxon>
        <taxon>Hyphomicrobiales</taxon>
        <taxon>Methylobacteriaceae</taxon>
        <taxon>Microvirga</taxon>
    </lineage>
</organism>
<dbReference type="PANTHER" id="PTHR47237:SF2">
    <property type="entry name" value="BLL4206 PROTEIN"/>
    <property type="match status" value="1"/>
</dbReference>
<evidence type="ECO:0000313" key="2">
    <source>
        <dbReference type="EMBL" id="MBF9235327.1"/>
    </source>
</evidence>
<gene>
    <name evidence="2" type="ORF">I2H38_18305</name>
</gene>
<dbReference type="Gene3D" id="3.40.630.30">
    <property type="match status" value="1"/>
</dbReference>
<protein>
    <submittedName>
        <fullName evidence="2">GNAT family N-acetyltransferase</fullName>
    </submittedName>
</protein>
<dbReference type="Gene3D" id="3.40.630.90">
    <property type="match status" value="1"/>
</dbReference>
<reference evidence="2" key="1">
    <citation type="submission" date="2020-11" db="EMBL/GenBank/DDBJ databases">
        <authorList>
            <person name="Kim M.K."/>
        </authorList>
    </citation>
    <scope>NUCLEOTIDE SEQUENCE</scope>
    <source>
        <strain evidence="2">BT350</strain>
    </source>
</reference>
<accession>A0A931FR35</accession>
<dbReference type="Proteomes" id="UP000599312">
    <property type="component" value="Unassembled WGS sequence"/>
</dbReference>
<dbReference type="CDD" id="cd04301">
    <property type="entry name" value="NAT_SF"/>
    <property type="match status" value="1"/>
</dbReference>
<dbReference type="Pfam" id="PF13508">
    <property type="entry name" value="Acetyltransf_7"/>
    <property type="match status" value="1"/>
</dbReference>
<feature type="domain" description="N-acetyltransferase" evidence="1">
    <location>
        <begin position="6"/>
        <end position="139"/>
    </location>
</feature>
<dbReference type="EMBL" id="JADQDO010000012">
    <property type="protein sequence ID" value="MBF9235327.1"/>
    <property type="molecule type" value="Genomic_DNA"/>
</dbReference>
<dbReference type="RefSeq" id="WP_196273321.1">
    <property type="nucleotide sequence ID" value="NZ_JADQDO010000012.1"/>
</dbReference>
<evidence type="ECO:0000313" key="3">
    <source>
        <dbReference type="Proteomes" id="UP000599312"/>
    </source>
</evidence>
<dbReference type="InterPro" id="IPR052729">
    <property type="entry name" value="Acyl/Acetyltrans_Enzymes"/>
</dbReference>
<evidence type="ECO:0000259" key="1">
    <source>
        <dbReference type="PROSITE" id="PS51186"/>
    </source>
</evidence>